<protein>
    <submittedName>
        <fullName evidence="1">Uncharacterized protein</fullName>
    </submittedName>
</protein>
<comment type="caution">
    <text evidence="1">The sequence shown here is derived from an EMBL/GenBank/DDBJ whole genome shotgun (WGS) entry which is preliminary data.</text>
</comment>
<reference evidence="1 2" key="1">
    <citation type="submission" date="2021-05" db="EMBL/GenBank/DDBJ databases">
        <title>A Polyphasic approach of four new species of the genus Ohtaekwangia: Ohtaekwangia histidinii sp. nov., Ohtaekwangia cretensis sp. nov., Ohtaekwangia indiensis sp. nov., Ohtaekwangia reichenbachii sp. nov. from diverse environment.</title>
        <authorList>
            <person name="Octaviana S."/>
        </authorList>
    </citation>
    <scope>NUCLEOTIDE SEQUENCE [LARGE SCALE GENOMIC DNA]</scope>
    <source>
        <strain evidence="1 2">PWU4</strain>
    </source>
</reference>
<name>A0AAP2DH15_9BACT</name>
<proteinExistence type="predicted"/>
<evidence type="ECO:0000313" key="1">
    <source>
        <dbReference type="EMBL" id="MBT1696228.1"/>
    </source>
</evidence>
<accession>A0AAP2DH15</accession>
<dbReference type="Proteomes" id="UP001319200">
    <property type="component" value="Unassembled WGS sequence"/>
</dbReference>
<gene>
    <name evidence="1" type="ORF">KK083_05040</name>
</gene>
<organism evidence="1 2">
    <name type="scientific">Chryseosolibacter histidini</name>
    <dbReference type="NCBI Taxonomy" id="2782349"/>
    <lineage>
        <taxon>Bacteria</taxon>
        <taxon>Pseudomonadati</taxon>
        <taxon>Bacteroidota</taxon>
        <taxon>Cytophagia</taxon>
        <taxon>Cytophagales</taxon>
        <taxon>Chryseotaleaceae</taxon>
        <taxon>Chryseosolibacter</taxon>
    </lineage>
</organism>
<keyword evidence="2" id="KW-1185">Reference proteome</keyword>
<evidence type="ECO:0000313" key="2">
    <source>
        <dbReference type="Proteomes" id="UP001319200"/>
    </source>
</evidence>
<dbReference type="EMBL" id="JAHESF010000004">
    <property type="protein sequence ID" value="MBT1696228.1"/>
    <property type="molecule type" value="Genomic_DNA"/>
</dbReference>
<sequence>MTAFVTYFTSIRSWFPDRHLTIALLLTVALTTAKGQVLQTDRYEIPVHNLEKNFEIIPAGRQGLYLHRRLNAGKDDQLQLICLDTAFKEKWSGFLPLEKNYMLMGKRSFGQRLFLLLRYRDYTRNDLMLFMINQEDGSYSRYMIKSFIPFAPGEFQITDRAALIAGYYNRVPVVIHFSFTTLKSKVLPGLFNESGELTQIRTHPDASFDVLISARNFQKQRTLWIKNYDPDGNIIRNFSLDAEDSKHLIFGRSLKTEGNMQLVAGVYGSRSAEFSRGLFITSIDPSGMQQIRYYNFADLKNFFKYMKAKREKRIKSRIERKKIKGKKIRFNYRFLVHELIPYNNQYILLGEAFYPRYTSVDRAGYSSFFNPFVHPNAIVQNGRIFDGYYYTHAVVMCFDTEGNLVWDNSFEINDVRTFTLEQFVKLEVHDDKIALLYLFENEIRTKIIHGDQVLEGKASDPIRTLFENDIVKKEVSDQSKLEYWYDDYLYAYGVQEIVNPGSTAPGKRRVFYINKVSYSE</sequence>
<dbReference type="RefSeq" id="WP_254161345.1">
    <property type="nucleotide sequence ID" value="NZ_JAHESF010000004.1"/>
</dbReference>
<dbReference type="AlphaFoldDB" id="A0AAP2DH15"/>